<evidence type="ECO:0000256" key="2">
    <source>
        <dbReference type="ARBA" id="ARBA00022485"/>
    </source>
</evidence>
<dbReference type="GO" id="GO:0046872">
    <property type="term" value="F:metal ion binding"/>
    <property type="evidence" value="ECO:0007669"/>
    <property type="project" value="UniProtKB-KW"/>
</dbReference>
<dbReference type="Proteomes" id="UP000187408">
    <property type="component" value="Unassembled WGS sequence"/>
</dbReference>
<dbReference type="GO" id="GO:0051539">
    <property type="term" value="F:4 iron, 4 sulfur cluster binding"/>
    <property type="evidence" value="ECO:0007669"/>
    <property type="project" value="UniProtKB-KW"/>
</dbReference>
<name>A0A1R1MLH1_9BACT</name>
<comment type="caution">
    <text evidence="8">The sequence shown here is derived from an EMBL/GenBank/DDBJ whole genome shotgun (WGS) entry which is preliminary data.</text>
</comment>
<accession>A0A1R1MLH1</accession>
<dbReference type="OrthoDB" id="9798978at2"/>
<gene>
    <name evidence="8" type="ORF">BLW93_04255</name>
</gene>
<keyword evidence="2" id="KW-0004">4Fe-4S</keyword>
<evidence type="ECO:0000256" key="5">
    <source>
        <dbReference type="ARBA" id="ARBA00023014"/>
    </source>
</evidence>
<proteinExistence type="inferred from homology"/>
<protein>
    <submittedName>
        <fullName evidence="8">Fumarate hydratase</fullName>
    </submittedName>
</protein>
<dbReference type="EMBL" id="MOEN01000012">
    <property type="protein sequence ID" value="OMH40616.1"/>
    <property type="molecule type" value="Genomic_DNA"/>
</dbReference>
<keyword evidence="4" id="KW-0408">Iron</keyword>
<evidence type="ECO:0000256" key="3">
    <source>
        <dbReference type="ARBA" id="ARBA00022723"/>
    </source>
</evidence>
<comment type="similarity">
    <text evidence="1">Belongs to the class-I fumarase family.</text>
</comment>
<reference evidence="8 9" key="1">
    <citation type="submission" date="2016-10" db="EMBL/GenBank/DDBJ databases">
        <title>Genome sequence of a sulfur-reducing bacterium Desulfurobacterium indicum K6013.</title>
        <authorList>
            <person name="Cao J."/>
            <person name="Shao Z."/>
            <person name="Alain K."/>
            <person name="Jebbar M."/>
        </authorList>
    </citation>
    <scope>NUCLEOTIDE SEQUENCE [LARGE SCALE GENOMIC DNA]</scope>
    <source>
        <strain evidence="8 9">K6013</strain>
    </source>
</reference>
<sequence length="281" mass="30658">MREIHVNKIREAVKNLCMDVNYYLPEDVLASFDRGIEKEKSPVGRNVFEILKENAAIASEKKIPYCQDTGFAVLFVELGQNVRIVGGDINEAIKEGVAEGYTEGYLRKSIVTDPLFDRKNTGDNTPPIIHYSIVPGDKLKIKMAAKGGGSENMSRLAMLKPADGVEGVKKFVLETVSEAGPNPCPPIIVGVGVGGTFEKVAYLAKKSLMRPIGDRNPDPRYAALEEELLEKINKLGIGPAGFGGTVTALDVKIEWYPCHIASLPVAVNIQCHASRHKEVEL</sequence>
<evidence type="ECO:0000313" key="9">
    <source>
        <dbReference type="Proteomes" id="UP000187408"/>
    </source>
</evidence>
<evidence type="ECO:0000256" key="1">
    <source>
        <dbReference type="ARBA" id="ARBA00008876"/>
    </source>
</evidence>
<dbReference type="RefSeq" id="WP_076712873.1">
    <property type="nucleotide sequence ID" value="NZ_MOEN01000012.1"/>
</dbReference>
<dbReference type="InterPro" id="IPR051208">
    <property type="entry name" value="Class-I_Fumarase/Tartrate_DH"/>
</dbReference>
<dbReference type="PANTHER" id="PTHR30389:SF17">
    <property type="entry name" value="L(+)-TARTRATE DEHYDRATASE SUBUNIT ALPHA-RELATED"/>
    <property type="match status" value="1"/>
</dbReference>
<organism evidence="8 9">
    <name type="scientific">Desulfurobacterium indicum</name>
    <dbReference type="NCBI Taxonomy" id="1914305"/>
    <lineage>
        <taxon>Bacteria</taxon>
        <taxon>Pseudomonadati</taxon>
        <taxon>Aquificota</taxon>
        <taxon>Aquificia</taxon>
        <taxon>Desulfurobacteriales</taxon>
        <taxon>Desulfurobacteriaceae</taxon>
        <taxon>Desulfurobacterium</taxon>
    </lineage>
</organism>
<evidence type="ECO:0000256" key="6">
    <source>
        <dbReference type="ARBA" id="ARBA00023239"/>
    </source>
</evidence>
<dbReference type="NCBIfam" id="TIGR00722">
    <property type="entry name" value="ttdA_fumA_fumB"/>
    <property type="match status" value="1"/>
</dbReference>
<dbReference type="Pfam" id="PF05681">
    <property type="entry name" value="Fumerase"/>
    <property type="match status" value="1"/>
</dbReference>
<keyword evidence="5" id="KW-0411">Iron-sulfur</keyword>
<dbReference type="AlphaFoldDB" id="A0A1R1MLH1"/>
<keyword evidence="6" id="KW-0456">Lyase</keyword>
<feature type="domain" description="Fe-S hydro-lyase tartrate dehydratase alpha-type catalytic" evidence="7">
    <location>
        <begin position="11"/>
        <end position="279"/>
    </location>
</feature>
<dbReference type="PANTHER" id="PTHR30389">
    <property type="entry name" value="FUMARATE HYDRATASE-RELATED"/>
    <property type="match status" value="1"/>
</dbReference>
<dbReference type="GO" id="GO:0016829">
    <property type="term" value="F:lyase activity"/>
    <property type="evidence" value="ECO:0007669"/>
    <property type="project" value="UniProtKB-KW"/>
</dbReference>
<dbReference type="InterPro" id="IPR004646">
    <property type="entry name" value="Fe-S_hydro-lyase_TtdA-typ_cat"/>
</dbReference>
<evidence type="ECO:0000259" key="7">
    <source>
        <dbReference type="Pfam" id="PF05681"/>
    </source>
</evidence>
<dbReference type="NCBIfam" id="NF004885">
    <property type="entry name" value="PRK06246.1"/>
    <property type="match status" value="1"/>
</dbReference>
<keyword evidence="9" id="KW-1185">Reference proteome</keyword>
<dbReference type="STRING" id="1914305.BLW93_04255"/>
<evidence type="ECO:0000256" key="4">
    <source>
        <dbReference type="ARBA" id="ARBA00023004"/>
    </source>
</evidence>
<evidence type="ECO:0000313" key="8">
    <source>
        <dbReference type="EMBL" id="OMH40616.1"/>
    </source>
</evidence>
<keyword evidence="3" id="KW-0479">Metal-binding</keyword>